<comment type="caution">
    <text evidence="3">The sequence shown here is derived from an EMBL/GenBank/DDBJ whole genome shotgun (WGS) entry which is preliminary data.</text>
</comment>
<dbReference type="EMBL" id="JADFTS010000079">
    <property type="protein sequence ID" value="KAF9586856.1"/>
    <property type="molecule type" value="Genomic_DNA"/>
</dbReference>
<protein>
    <submittedName>
        <fullName evidence="3">Uncharacterized protein</fullName>
    </submittedName>
</protein>
<feature type="transmembrane region" description="Helical" evidence="2">
    <location>
        <begin position="216"/>
        <end position="234"/>
    </location>
</feature>
<keyword evidence="2" id="KW-0812">Transmembrane</keyword>
<keyword evidence="2" id="KW-1133">Transmembrane helix</keyword>
<keyword evidence="4" id="KW-1185">Reference proteome</keyword>
<dbReference type="Proteomes" id="UP000631114">
    <property type="component" value="Unassembled WGS sequence"/>
</dbReference>
<keyword evidence="2" id="KW-0472">Membrane</keyword>
<evidence type="ECO:0000256" key="1">
    <source>
        <dbReference type="SAM" id="MobiDB-lite"/>
    </source>
</evidence>
<evidence type="ECO:0000313" key="4">
    <source>
        <dbReference type="Proteomes" id="UP000631114"/>
    </source>
</evidence>
<sequence length="332" mass="37135">MLDSGQEAQTEKTKYVPRHTFITPNTRIRYSPSCNTPAAPRIGYPKRVMKGIMNIPCLHIGSRMGSEGSKTANSSHRTGPTRNESCMHYMYGKQPTGIIQYDAMDENDTPVASSADVISHKKQNSSPVANNDDEVISQKKQKTGLKFGLVGHHGPSYGITLPNNYQREPTNIVAQCSCFWFIDCLLSYLFEEDKNSRRRIMVMFSYGYVRKKPSHYAVNLFGTGLGILLGYQISSYAFRGLTDERSAMIVNVIAAFIVALIGFFLSRRLLRNMLRDDSGFIDGIIVAYFGIANAENADFSVAIVIFIVLLQVHRNNIERYSALVQRYILGAG</sequence>
<evidence type="ECO:0000256" key="2">
    <source>
        <dbReference type="SAM" id="Phobius"/>
    </source>
</evidence>
<name>A0A835LGV0_9MAGN</name>
<proteinExistence type="predicted"/>
<feature type="region of interest" description="Disordered" evidence="1">
    <location>
        <begin position="65"/>
        <end position="86"/>
    </location>
</feature>
<gene>
    <name evidence="3" type="ORF">IFM89_039923</name>
</gene>
<dbReference type="OrthoDB" id="10652174at2759"/>
<feature type="transmembrane region" description="Helical" evidence="2">
    <location>
        <begin position="246"/>
        <end position="265"/>
    </location>
</feature>
<feature type="compositionally biased region" description="Polar residues" evidence="1">
    <location>
        <begin position="68"/>
        <end position="84"/>
    </location>
</feature>
<evidence type="ECO:0000313" key="3">
    <source>
        <dbReference type="EMBL" id="KAF9586856.1"/>
    </source>
</evidence>
<dbReference type="AlphaFoldDB" id="A0A835LGV0"/>
<reference evidence="3 4" key="1">
    <citation type="submission" date="2020-10" db="EMBL/GenBank/DDBJ databases">
        <title>The Coptis chinensis genome and diversification of protoberbering-type alkaloids.</title>
        <authorList>
            <person name="Wang B."/>
            <person name="Shu S."/>
            <person name="Song C."/>
            <person name="Liu Y."/>
        </authorList>
    </citation>
    <scope>NUCLEOTIDE SEQUENCE [LARGE SCALE GENOMIC DNA]</scope>
    <source>
        <strain evidence="3">HL-2020</strain>
        <tissue evidence="3">Leaf</tissue>
    </source>
</reference>
<accession>A0A835LGV0</accession>
<organism evidence="3 4">
    <name type="scientific">Coptis chinensis</name>
    <dbReference type="NCBI Taxonomy" id="261450"/>
    <lineage>
        <taxon>Eukaryota</taxon>
        <taxon>Viridiplantae</taxon>
        <taxon>Streptophyta</taxon>
        <taxon>Embryophyta</taxon>
        <taxon>Tracheophyta</taxon>
        <taxon>Spermatophyta</taxon>
        <taxon>Magnoliopsida</taxon>
        <taxon>Ranunculales</taxon>
        <taxon>Ranunculaceae</taxon>
        <taxon>Coptidoideae</taxon>
        <taxon>Coptis</taxon>
    </lineage>
</organism>